<protein>
    <submittedName>
        <fullName evidence="2">Uncharacterized protein</fullName>
    </submittedName>
</protein>
<geneLocation type="plasmid" evidence="3"/>
<organism evidence="2 3">
    <name type="scientific">Jeotgalibacillus malaysiensis</name>
    <dbReference type="NCBI Taxonomy" id="1508404"/>
    <lineage>
        <taxon>Bacteria</taxon>
        <taxon>Bacillati</taxon>
        <taxon>Bacillota</taxon>
        <taxon>Bacilli</taxon>
        <taxon>Bacillales</taxon>
        <taxon>Caryophanaceae</taxon>
        <taxon>Jeotgalibacillus</taxon>
    </lineage>
</organism>
<dbReference type="BioCyc" id="JESP1508404:G14D9-13342-MONOMER"/>
<keyword evidence="1" id="KW-0812">Transmembrane</keyword>
<keyword evidence="2" id="KW-0614">Plasmid</keyword>
<dbReference type="EMBL" id="CP009417">
    <property type="protein sequence ID" value="AJD93376.1"/>
    <property type="molecule type" value="Genomic_DNA"/>
</dbReference>
<dbReference type="AlphaFoldDB" id="A0A0B5ATG0"/>
<evidence type="ECO:0000256" key="1">
    <source>
        <dbReference type="SAM" id="Phobius"/>
    </source>
</evidence>
<evidence type="ECO:0000313" key="2">
    <source>
        <dbReference type="EMBL" id="AJD93376.1"/>
    </source>
</evidence>
<gene>
    <name evidence="2" type="ORF">JMA_40580</name>
</gene>
<name>A0A0B5ATG0_9BACL</name>
<evidence type="ECO:0000313" key="3">
    <source>
        <dbReference type="Proteomes" id="UP000031449"/>
    </source>
</evidence>
<keyword evidence="1" id="KW-1133">Transmembrane helix</keyword>
<keyword evidence="3" id="KW-1185">Reference proteome</keyword>
<dbReference type="HOGENOM" id="CLU_2450640_0_0_9"/>
<accession>A0A0B5ATG0</accession>
<proteinExistence type="predicted"/>
<sequence length="89" mass="9398">MTVLGFGFGLLVLLFYGLIGLGSAWVGKKVYDAGEDAKAYLANPTEESMDAVITDYGDFLFANVVYTVVAFVAVIPIVTIALIMGIASV</sequence>
<reference evidence="2 3" key="1">
    <citation type="submission" date="2014-08" db="EMBL/GenBank/DDBJ databases">
        <title>Complete genome of a marine bacteria Jeotgalibacillus malaysiensis.</title>
        <authorList>
            <person name="Yaakop A.S."/>
            <person name="Chan K.-G."/>
            <person name="Goh K.M."/>
        </authorList>
    </citation>
    <scope>NUCLEOTIDE SEQUENCE [LARGE SCALE GENOMIC DNA]</scope>
    <source>
        <strain evidence="2 3">D5</strain>
        <plasmid evidence="3">Plasmid</plasmid>
    </source>
</reference>
<dbReference type="KEGG" id="jeo:JMA_40580"/>
<feature type="transmembrane region" description="Helical" evidence="1">
    <location>
        <begin position="64"/>
        <end position="87"/>
    </location>
</feature>
<keyword evidence="1" id="KW-0472">Membrane</keyword>
<dbReference type="Proteomes" id="UP000031449">
    <property type="component" value="Plasmid unnamed"/>
</dbReference>